<keyword evidence="4" id="KW-0238">DNA-binding</keyword>
<evidence type="ECO:0000256" key="1">
    <source>
        <dbReference type="ARBA" id="ARBA00022723"/>
    </source>
</evidence>
<dbReference type="Proteomes" id="UP000298493">
    <property type="component" value="Unassembled WGS sequence"/>
</dbReference>
<gene>
    <name evidence="7" type="ORF">E6O75_ATG09071</name>
</gene>
<sequence length="316" mass="35192">MEIVGYDIPPQRPEQRVILLPKAALVPLAGDSKAANISIFVDNLDVGYVLDLFNYRTGPRIQGFLDRTFWNRVVVQLGYNEPAILSAMRAVCAVYEQVETTGGEFAAMNQCAIAAYSKAIQLVVKESASSKAQESQYDKYKPQFEEMVDQCASIADLSSMYLCDRVGRFQFDMGLVAPLHLIGSRCRWPHIRSYRYIKAIMDLEEAEKIRLLGLTPAESDAHLPSEGARIHFAELGPSDPHSGFQVHTFFTKRFGPLGDWYMQTKSICTSSKDPATDAEEEEEEPQSPYIASMLQKGPEVALNDSSTKAFADRSNG</sequence>
<keyword evidence="1" id="KW-0479">Metal-binding</keyword>
<keyword evidence="8" id="KW-1185">Reference proteome</keyword>
<evidence type="ECO:0000256" key="2">
    <source>
        <dbReference type="ARBA" id="ARBA00022833"/>
    </source>
</evidence>
<dbReference type="STRING" id="86259.A0A4Z1NMQ8"/>
<evidence type="ECO:0000256" key="6">
    <source>
        <dbReference type="ARBA" id="ARBA00023242"/>
    </source>
</evidence>
<keyword evidence="3" id="KW-0805">Transcription regulation</keyword>
<dbReference type="PANTHER" id="PTHR36206">
    <property type="entry name" value="ASPERCRYPTIN BIOSYNTHESIS CLUSTER-SPECIFIC TRANSCRIPTION REGULATOR ATNN-RELATED"/>
    <property type="match status" value="1"/>
</dbReference>
<proteinExistence type="predicted"/>
<keyword evidence="2" id="KW-0862">Zinc</keyword>
<protein>
    <submittedName>
        <fullName evidence="7">Uncharacterized protein</fullName>
    </submittedName>
</protein>
<keyword evidence="5" id="KW-0804">Transcription</keyword>
<dbReference type="PANTHER" id="PTHR36206:SF12">
    <property type="entry name" value="ASPERCRYPTIN BIOSYNTHESIS CLUSTER-SPECIFIC TRANSCRIPTION REGULATOR ATNN-RELATED"/>
    <property type="match status" value="1"/>
</dbReference>
<comment type="caution">
    <text evidence="7">The sequence shown here is derived from an EMBL/GenBank/DDBJ whole genome shotgun (WGS) entry which is preliminary data.</text>
</comment>
<dbReference type="EMBL" id="SNSC02000019">
    <property type="protein sequence ID" value="TID16013.1"/>
    <property type="molecule type" value="Genomic_DNA"/>
</dbReference>
<evidence type="ECO:0000256" key="3">
    <source>
        <dbReference type="ARBA" id="ARBA00023015"/>
    </source>
</evidence>
<evidence type="ECO:0000256" key="5">
    <source>
        <dbReference type="ARBA" id="ARBA00023163"/>
    </source>
</evidence>
<accession>A0A4Z1NMQ8</accession>
<name>A0A4Z1NMQ8_9PEZI</name>
<reference evidence="7 8" key="1">
    <citation type="submission" date="2019-04" db="EMBL/GenBank/DDBJ databases">
        <title>High contiguity whole genome sequence and gene annotation resource for two Venturia nashicola isolates.</title>
        <authorList>
            <person name="Prokchorchik M."/>
            <person name="Won K."/>
            <person name="Lee Y."/>
            <person name="Choi E.D."/>
            <person name="Segonzac C."/>
            <person name="Sohn K.H."/>
        </authorList>
    </citation>
    <scope>NUCLEOTIDE SEQUENCE [LARGE SCALE GENOMIC DNA]</scope>
    <source>
        <strain evidence="7 8">PRI2</strain>
    </source>
</reference>
<evidence type="ECO:0000313" key="8">
    <source>
        <dbReference type="Proteomes" id="UP000298493"/>
    </source>
</evidence>
<evidence type="ECO:0000256" key="4">
    <source>
        <dbReference type="ARBA" id="ARBA00023125"/>
    </source>
</evidence>
<dbReference type="GO" id="GO:0003677">
    <property type="term" value="F:DNA binding"/>
    <property type="evidence" value="ECO:0007669"/>
    <property type="project" value="UniProtKB-KW"/>
</dbReference>
<keyword evidence="6" id="KW-0539">Nucleus</keyword>
<dbReference type="GO" id="GO:0046872">
    <property type="term" value="F:metal ion binding"/>
    <property type="evidence" value="ECO:0007669"/>
    <property type="project" value="UniProtKB-KW"/>
</dbReference>
<evidence type="ECO:0000313" key="7">
    <source>
        <dbReference type="EMBL" id="TID16013.1"/>
    </source>
</evidence>
<dbReference type="AlphaFoldDB" id="A0A4Z1NMQ8"/>
<organism evidence="7 8">
    <name type="scientific">Venturia nashicola</name>
    <dbReference type="NCBI Taxonomy" id="86259"/>
    <lineage>
        <taxon>Eukaryota</taxon>
        <taxon>Fungi</taxon>
        <taxon>Dikarya</taxon>
        <taxon>Ascomycota</taxon>
        <taxon>Pezizomycotina</taxon>
        <taxon>Dothideomycetes</taxon>
        <taxon>Pleosporomycetidae</taxon>
        <taxon>Venturiales</taxon>
        <taxon>Venturiaceae</taxon>
        <taxon>Venturia</taxon>
    </lineage>
</organism>
<dbReference type="InterPro" id="IPR052360">
    <property type="entry name" value="Transcr_Regulatory_Proteins"/>
</dbReference>